<protein>
    <submittedName>
        <fullName evidence="4">DUF4974 domain-containing protein</fullName>
    </submittedName>
</protein>
<comment type="caution">
    <text evidence="4">The sequence shown here is derived from an EMBL/GenBank/DDBJ whole genome shotgun (WGS) entry which is preliminary data.</text>
</comment>
<dbReference type="PIRSF" id="PIRSF018266">
    <property type="entry name" value="FecR"/>
    <property type="match status" value="1"/>
</dbReference>
<evidence type="ECO:0000313" key="5">
    <source>
        <dbReference type="Proteomes" id="UP001200145"/>
    </source>
</evidence>
<dbReference type="Proteomes" id="UP001200145">
    <property type="component" value="Unassembled WGS sequence"/>
</dbReference>
<keyword evidence="5" id="KW-1185">Reference proteome</keyword>
<dbReference type="InterPro" id="IPR032508">
    <property type="entry name" value="FecR_C"/>
</dbReference>
<evidence type="ECO:0000259" key="2">
    <source>
        <dbReference type="Pfam" id="PF04773"/>
    </source>
</evidence>
<organism evidence="4 5">
    <name type="scientific">Flavihumibacter fluminis</name>
    <dbReference type="NCBI Taxonomy" id="2909236"/>
    <lineage>
        <taxon>Bacteria</taxon>
        <taxon>Pseudomonadati</taxon>
        <taxon>Bacteroidota</taxon>
        <taxon>Chitinophagia</taxon>
        <taxon>Chitinophagales</taxon>
        <taxon>Chitinophagaceae</taxon>
        <taxon>Flavihumibacter</taxon>
    </lineage>
</organism>
<proteinExistence type="predicted"/>
<dbReference type="InterPro" id="IPR012373">
    <property type="entry name" value="Ferrdict_sens_TM"/>
</dbReference>
<dbReference type="PANTHER" id="PTHR30273:SF2">
    <property type="entry name" value="PROTEIN FECR"/>
    <property type="match status" value="1"/>
</dbReference>
<dbReference type="InterPro" id="IPR006860">
    <property type="entry name" value="FecR"/>
</dbReference>
<accession>A0ABS9BPF1</accession>
<dbReference type="Pfam" id="PF16344">
    <property type="entry name" value="FecR_C"/>
    <property type="match status" value="1"/>
</dbReference>
<evidence type="ECO:0000256" key="1">
    <source>
        <dbReference type="SAM" id="Phobius"/>
    </source>
</evidence>
<dbReference type="Pfam" id="PF04773">
    <property type="entry name" value="FecR"/>
    <property type="match status" value="1"/>
</dbReference>
<gene>
    <name evidence="4" type="ORF">L0U88_19690</name>
</gene>
<dbReference type="Gene3D" id="2.60.120.1440">
    <property type="match status" value="1"/>
</dbReference>
<evidence type="ECO:0000313" key="4">
    <source>
        <dbReference type="EMBL" id="MCF1716873.1"/>
    </source>
</evidence>
<reference evidence="4 5" key="1">
    <citation type="submission" date="2022-01" db="EMBL/GenBank/DDBJ databases">
        <title>Flavihumibacter sp. nov., isolated from sediment of a river.</title>
        <authorList>
            <person name="Liu H."/>
        </authorList>
    </citation>
    <scope>NUCLEOTIDE SEQUENCE [LARGE SCALE GENOMIC DNA]</scope>
    <source>
        <strain evidence="4 5">RY-1</strain>
    </source>
</reference>
<sequence length="367" mass="41417">MQDRIWEIVAKKLAGEASVHELEELEEALRKSPELHYPLQTISDLWFHSLPVTEDASQAFERHLERMKAQGIEMEPADNQEVIEFEEKSSRFVWLKWMAAALVVFIAGWYFLLRDSATAGSESTPSLALNSEVSTKNGSRSKIMLPDGTQVWLNAGSKLTYGKEFGNRLREVTLIGEAYFDVVKDSARPFLIHARNVDIRVLGTAFNVKSYPGDKTTETSLIRGSVEVSIKNRPKEKIILKPNEKLVVNSELDSIVAKPSQPQVARAVRTAPQVVLDQVNYHEKEQVIVETSWVDNILIFDAETFAELAPKLERWYGVKIIFTSHDIQKIRLTGSFKGESLQTALKGLKITANFNYTIKNDTVIISP</sequence>
<name>A0ABS9BPF1_9BACT</name>
<dbReference type="EMBL" id="JAKEVY010000007">
    <property type="protein sequence ID" value="MCF1716873.1"/>
    <property type="molecule type" value="Genomic_DNA"/>
</dbReference>
<dbReference type="RefSeq" id="WP_234868423.1">
    <property type="nucleotide sequence ID" value="NZ_JAKEVY010000007.1"/>
</dbReference>
<feature type="domain" description="Protein FecR C-terminal" evidence="3">
    <location>
        <begin position="298"/>
        <end position="365"/>
    </location>
</feature>
<evidence type="ECO:0000259" key="3">
    <source>
        <dbReference type="Pfam" id="PF16344"/>
    </source>
</evidence>
<keyword evidence="1" id="KW-0472">Membrane</keyword>
<dbReference type="PANTHER" id="PTHR30273">
    <property type="entry name" value="PERIPLASMIC SIGNAL SENSOR AND SIGMA FACTOR ACTIVATOR FECR-RELATED"/>
    <property type="match status" value="1"/>
</dbReference>
<keyword evidence="1" id="KW-1133">Transmembrane helix</keyword>
<feature type="transmembrane region" description="Helical" evidence="1">
    <location>
        <begin position="93"/>
        <end position="112"/>
    </location>
</feature>
<dbReference type="Gene3D" id="3.55.50.30">
    <property type="match status" value="1"/>
</dbReference>
<keyword evidence="1" id="KW-0812">Transmembrane</keyword>
<feature type="domain" description="FecR protein" evidence="2">
    <location>
        <begin position="132"/>
        <end position="227"/>
    </location>
</feature>